<name>A0A2I0HSF0_PUNGR</name>
<organism evidence="2 3">
    <name type="scientific">Punica granatum</name>
    <name type="common">Pomegranate</name>
    <dbReference type="NCBI Taxonomy" id="22663"/>
    <lineage>
        <taxon>Eukaryota</taxon>
        <taxon>Viridiplantae</taxon>
        <taxon>Streptophyta</taxon>
        <taxon>Embryophyta</taxon>
        <taxon>Tracheophyta</taxon>
        <taxon>Spermatophyta</taxon>
        <taxon>Magnoliopsida</taxon>
        <taxon>eudicotyledons</taxon>
        <taxon>Gunneridae</taxon>
        <taxon>Pentapetalae</taxon>
        <taxon>rosids</taxon>
        <taxon>malvids</taxon>
        <taxon>Myrtales</taxon>
        <taxon>Lythraceae</taxon>
        <taxon>Punica</taxon>
    </lineage>
</organism>
<dbReference type="Proteomes" id="UP000233551">
    <property type="component" value="Unassembled WGS sequence"/>
</dbReference>
<protein>
    <submittedName>
        <fullName evidence="2">Uncharacterized protein</fullName>
    </submittedName>
</protein>
<sequence>MTFSPTQSANVLVAGLSVQQSQRLTSPSPHTTNPRGTSDSRHPSLESPRSPLVGKHSCLSRSVTTLVTATSSTLHHHGLLLPRLALIPLVTGSKFDARAGVQGYEHRGSPDQPSPGLTC</sequence>
<proteinExistence type="predicted"/>
<keyword evidence="3" id="KW-1185">Reference proteome</keyword>
<gene>
    <name evidence="2" type="ORF">CRG98_044951</name>
</gene>
<comment type="caution">
    <text evidence="2">The sequence shown here is derived from an EMBL/GenBank/DDBJ whole genome shotgun (WGS) entry which is preliminary data.</text>
</comment>
<feature type="region of interest" description="Disordered" evidence="1">
    <location>
        <begin position="17"/>
        <end position="56"/>
    </location>
</feature>
<evidence type="ECO:0000313" key="2">
    <source>
        <dbReference type="EMBL" id="PKI34637.1"/>
    </source>
</evidence>
<feature type="compositionally biased region" description="Polar residues" evidence="1">
    <location>
        <begin position="17"/>
        <end position="37"/>
    </location>
</feature>
<accession>A0A2I0HSF0</accession>
<evidence type="ECO:0000313" key="3">
    <source>
        <dbReference type="Proteomes" id="UP000233551"/>
    </source>
</evidence>
<reference evidence="2 3" key="1">
    <citation type="submission" date="2017-11" db="EMBL/GenBank/DDBJ databases">
        <title>De-novo sequencing of pomegranate (Punica granatum L.) genome.</title>
        <authorList>
            <person name="Akparov Z."/>
            <person name="Amiraslanov A."/>
            <person name="Hajiyeva S."/>
            <person name="Abbasov M."/>
            <person name="Kaur K."/>
            <person name="Hamwieh A."/>
            <person name="Solovyev V."/>
            <person name="Salamov A."/>
            <person name="Braich B."/>
            <person name="Kosarev P."/>
            <person name="Mahmoud A."/>
            <person name="Hajiyev E."/>
            <person name="Babayeva S."/>
            <person name="Izzatullayeva V."/>
            <person name="Mammadov A."/>
            <person name="Mammadov A."/>
            <person name="Sharifova S."/>
            <person name="Ojaghi J."/>
            <person name="Eynullazada K."/>
            <person name="Bayramov B."/>
            <person name="Abdulazimova A."/>
            <person name="Shahmuradov I."/>
        </authorList>
    </citation>
    <scope>NUCLEOTIDE SEQUENCE [LARGE SCALE GENOMIC DNA]</scope>
    <source>
        <strain evidence="3">cv. AG2017</strain>
        <tissue evidence="2">Leaf</tissue>
    </source>
</reference>
<dbReference type="EMBL" id="PGOL01005786">
    <property type="protein sequence ID" value="PKI34637.1"/>
    <property type="molecule type" value="Genomic_DNA"/>
</dbReference>
<dbReference type="AlphaFoldDB" id="A0A2I0HSF0"/>
<evidence type="ECO:0000256" key="1">
    <source>
        <dbReference type="SAM" id="MobiDB-lite"/>
    </source>
</evidence>